<dbReference type="Proteomes" id="UP000078343">
    <property type="component" value="Unassembled WGS sequence"/>
</dbReference>
<evidence type="ECO:0000259" key="1">
    <source>
        <dbReference type="Pfam" id="PF06985"/>
    </source>
</evidence>
<dbReference type="GeneID" id="30012726"/>
<accession>A0A178ZDD7</accession>
<gene>
    <name evidence="2" type="ORF">AYL99_08558</name>
</gene>
<organism evidence="2 3">
    <name type="scientific">Fonsecaea erecta</name>
    <dbReference type="NCBI Taxonomy" id="1367422"/>
    <lineage>
        <taxon>Eukaryota</taxon>
        <taxon>Fungi</taxon>
        <taxon>Dikarya</taxon>
        <taxon>Ascomycota</taxon>
        <taxon>Pezizomycotina</taxon>
        <taxon>Eurotiomycetes</taxon>
        <taxon>Chaetothyriomycetidae</taxon>
        <taxon>Chaetothyriales</taxon>
        <taxon>Herpotrichiellaceae</taxon>
        <taxon>Fonsecaea</taxon>
    </lineage>
</organism>
<dbReference type="RefSeq" id="XP_018691187.1">
    <property type="nucleotide sequence ID" value="XM_018840066.1"/>
</dbReference>
<dbReference type="Pfam" id="PF06985">
    <property type="entry name" value="HET"/>
    <property type="match status" value="1"/>
</dbReference>
<dbReference type="STRING" id="1367422.A0A178ZDD7"/>
<sequence>MDPAILRLFTILNRQVRGKAGAIPKEYFELCRCHPEDYSRPTKGISGKDLLITASQRCLMCKIIQQGLEAALGTPIDERYNIKYKLKEGFGLKIHYMLKDDWKTRKTYQVYAAQDPMKLPDTSEELPLGHDIHKDPLSSASIARIKATLVQCRENHTHCRSDSAFALPTRVLYVGNQTKLPYLLCTENEIGDYVALSHCWGSDNTLKTTTNTLEERQNGIDWQTLPKTFQDAIQVTRELGFDYIWIDSLCIVQDDPQDWENEAAKMGCIYEKAVLTIAASVADADDAGFLQNRGEHLSKSYTINHEKLEKGKGEFRIREHLPAHRRHDIASKIRDSWRSTIIGPAAPMEPLDHRAWTFQERLVSRRLLSFCRREYEWDCLSGTDCECGGRRRDFNSDGWDARNGSTRQVYQSLLQEHLGDPDAFLKGRDSKELSIELAMRFSALQRGHPMSCGRCPDCTKPRKLTAEEKRDRAYTLWRTHLVPAYSQLSLTKETDRLPALQAIARGLHSLCGEYIAGMWKDDLPTAMAWTSGAYGSNGPQPGRPVDKRAPSWSWASIEGAVDHCINFEDEFKAICDLAVVRTWPENCEGFSNVDFAVAGMRGHLLPATLEVRKLVAREEGDQAQKSTFEYTCTIAEHRFLMYPDSVLERVDDALERSTTGTQQELSCRVTVLASLVIRGKSSTISEDDHDHDDLLNLTNERRLVFLVLDRYEDGESRSPYRRIGIVPFVNSRLLPENWFEQWQPSIFLLA</sequence>
<dbReference type="InterPro" id="IPR010730">
    <property type="entry name" value="HET"/>
</dbReference>
<keyword evidence="3" id="KW-1185">Reference proteome</keyword>
<comment type="caution">
    <text evidence="2">The sequence shown here is derived from an EMBL/GenBank/DDBJ whole genome shotgun (WGS) entry which is preliminary data.</text>
</comment>
<feature type="domain" description="Heterokaryon incompatibility" evidence="1">
    <location>
        <begin position="193"/>
        <end position="360"/>
    </location>
</feature>
<evidence type="ECO:0000313" key="2">
    <source>
        <dbReference type="EMBL" id="OAP57820.1"/>
    </source>
</evidence>
<dbReference type="OrthoDB" id="5125733at2759"/>
<dbReference type="PANTHER" id="PTHR33112">
    <property type="entry name" value="DOMAIN PROTEIN, PUTATIVE-RELATED"/>
    <property type="match status" value="1"/>
</dbReference>
<name>A0A178ZDD7_9EURO</name>
<proteinExistence type="predicted"/>
<dbReference type="EMBL" id="LVYI01000007">
    <property type="protein sequence ID" value="OAP57820.1"/>
    <property type="molecule type" value="Genomic_DNA"/>
</dbReference>
<protein>
    <recommendedName>
        <fullName evidence="1">Heterokaryon incompatibility domain-containing protein</fullName>
    </recommendedName>
</protein>
<reference evidence="2 3" key="1">
    <citation type="submission" date="2016-04" db="EMBL/GenBank/DDBJ databases">
        <title>Draft genome of Fonsecaea erecta CBS 125763.</title>
        <authorList>
            <person name="Weiss V.A."/>
            <person name="Vicente V.A."/>
            <person name="Raittz R.T."/>
            <person name="Moreno L.F."/>
            <person name="De Souza E.M."/>
            <person name="Pedrosa F.O."/>
            <person name="Steffens M.B."/>
            <person name="Faoro H."/>
            <person name="Tadra-Sfeir M.Z."/>
            <person name="Najafzadeh M.J."/>
            <person name="Felipe M.S."/>
            <person name="Teixeira M."/>
            <person name="Sun J."/>
            <person name="Xi L."/>
            <person name="Gomes R."/>
            <person name="De Azevedo C.M."/>
            <person name="Salgado C.G."/>
            <person name="Da Silva M.B."/>
            <person name="Nascimento M.F."/>
            <person name="Queiroz-Telles F."/>
            <person name="Attili D.S."/>
            <person name="Gorbushina A."/>
        </authorList>
    </citation>
    <scope>NUCLEOTIDE SEQUENCE [LARGE SCALE GENOMIC DNA]</scope>
    <source>
        <strain evidence="2 3">CBS 125763</strain>
    </source>
</reference>
<dbReference type="AlphaFoldDB" id="A0A178ZDD7"/>
<dbReference type="PANTHER" id="PTHR33112:SF16">
    <property type="entry name" value="HETEROKARYON INCOMPATIBILITY DOMAIN-CONTAINING PROTEIN"/>
    <property type="match status" value="1"/>
</dbReference>
<evidence type="ECO:0000313" key="3">
    <source>
        <dbReference type="Proteomes" id="UP000078343"/>
    </source>
</evidence>